<keyword evidence="1" id="KW-0472">Membrane</keyword>
<keyword evidence="1" id="KW-0812">Transmembrane</keyword>
<dbReference type="EMBL" id="BOVJ01000056">
    <property type="protein sequence ID" value="GIQ63158.1"/>
    <property type="molecule type" value="Genomic_DNA"/>
</dbReference>
<evidence type="ECO:0000256" key="1">
    <source>
        <dbReference type="SAM" id="Phobius"/>
    </source>
</evidence>
<evidence type="ECO:0000313" key="2">
    <source>
        <dbReference type="EMBL" id="GIQ63158.1"/>
    </source>
</evidence>
<keyword evidence="1" id="KW-1133">Transmembrane helix</keyword>
<feature type="transmembrane region" description="Helical" evidence="1">
    <location>
        <begin position="44"/>
        <end position="68"/>
    </location>
</feature>
<dbReference type="Pfam" id="PF24686">
    <property type="entry name" value="FLQE3_permease"/>
    <property type="match status" value="1"/>
</dbReference>
<name>A0ABQ4N4M6_9BACL</name>
<gene>
    <name evidence="2" type="ORF">PACILC2_17260</name>
</gene>
<evidence type="ECO:0008006" key="4">
    <source>
        <dbReference type="Google" id="ProtNLM"/>
    </source>
</evidence>
<proteinExistence type="predicted"/>
<organism evidence="2 3">
    <name type="scientific">Paenibacillus cisolokensis</name>
    <dbReference type="NCBI Taxonomy" id="1658519"/>
    <lineage>
        <taxon>Bacteria</taxon>
        <taxon>Bacillati</taxon>
        <taxon>Bacillota</taxon>
        <taxon>Bacilli</taxon>
        <taxon>Bacillales</taxon>
        <taxon>Paenibacillaceae</taxon>
        <taxon>Paenibacillus</taxon>
    </lineage>
</organism>
<feature type="transmembrane region" description="Helical" evidence="1">
    <location>
        <begin position="155"/>
        <end position="179"/>
    </location>
</feature>
<dbReference type="RefSeq" id="WP_213528426.1">
    <property type="nucleotide sequence ID" value="NZ_BOVJ01000056.1"/>
</dbReference>
<dbReference type="Proteomes" id="UP000680304">
    <property type="component" value="Unassembled WGS sequence"/>
</dbReference>
<evidence type="ECO:0000313" key="3">
    <source>
        <dbReference type="Proteomes" id="UP000680304"/>
    </source>
</evidence>
<dbReference type="InterPro" id="IPR056926">
    <property type="entry name" value="FLQE3_permease"/>
</dbReference>
<keyword evidence="3" id="KW-1185">Reference proteome</keyword>
<accession>A0ABQ4N4M6</accession>
<comment type="caution">
    <text evidence="2">The sequence shown here is derived from an EMBL/GenBank/DDBJ whole genome shotgun (WGS) entry which is preliminary data.</text>
</comment>
<feature type="transmembrane region" description="Helical" evidence="1">
    <location>
        <begin position="20"/>
        <end position="38"/>
    </location>
</feature>
<feature type="transmembrane region" description="Helical" evidence="1">
    <location>
        <begin position="89"/>
        <end position="107"/>
    </location>
</feature>
<reference evidence="2 3" key="1">
    <citation type="submission" date="2021-04" db="EMBL/GenBank/DDBJ databases">
        <title>Draft genome sequence of Paenibacillus cisolokensis, LC2-13A.</title>
        <authorList>
            <person name="Uke A."/>
            <person name="Chhe C."/>
            <person name="Baramee S."/>
            <person name="Kosugi A."/>
        </authorList>
    </citation>
    <scope>NUCLEOTIDE SEQUENCE [LARGE SCALE GENOMIC DNA]</scope>
    <source>
        <strain evidence="2 3">LC2-13A</strain>
    </source>
</reference>
<feature type="transmembrane region" description="Helical" evidence="1">
    <location>
        <begin position="199"/>
        <end position="219"/>
    </location>
</feature>
<sequence length="238" mass="26180">MKTWKLFIFDMRFQWKQRFYVVYLFVCSVYVGILHAIPDSRLGKVLVLLTFSDPSALGLLLAGGIVLLERGQGIWNSLFATPVKLWEYLLAKCLSLSLLSLAAAFAIHLPVSGWPVSPLYFTLGIVLTSFFFTLIGIAAALGSHSINGFLIRSQAYALVFVLPVLGYLNVFDTPLYMLFPSQGSLLLLSGSVHLLSHEDGGYAIAVLVVWIGIVGSLAMRLLSATVRNTDGGRRHEQI</sequence>
<feature type="transmembrane region" description="Helical" evidence="1">
    <location>
        <begin position="119"/>
        <end position="143"/>
    </location>
</feature>
<protein>
    <recommendedName>
        <fullName evidence="4">ABC transporter permease</fullName>
    </recommendedName>
</protein>